<evidence type="ECO:0000256" key="3">
    <source>
        <dbReference type="ARBA" id="ARBA00022483"/>
    </source>
</evidence>
<organism evidence="17 18">
    <name type="scientific">Caerostris darwini</name>
    <dbReference type="NCBI Taxonomy" id="1538125"/>
    <lineage>
        <taxon>Eukaryota</taxon>
        <taxon>Metazoa</taxon>
        <taxon>Ecdysozoa</taxon>
        <taxon>Arthropoda</taxon>
        <taxon>Chelicerata</taxon>
        <taxon>Arachnida</taxon>
        <taxon>Araneae</taxon>
        <taxon>Araneomorphae</taxon>
        <taxon>Entelegynae</taxon>
        <taxon>Araneoidea</taxon>
        <taxon>Araneidae</taxon>
        <taxon>Caerostris</taxon>
    </lineage>
</organism>
<dbReference type="GO" id="GO:0006887">
    <property type="term" value="P:exocytosis"/>
    <property type="evidence" value="ECO:0007669"/>
    <property type="project" value="UniProtKB-KW"/>
</dbReference>
<dbReference type="PANTHER" id="PTHR24198">
    <property type="entry name" value="ANKYRIN REPEAT AND PROTEIN KINASE DOMAIN-CONTAINING PROTEIN"/>
    <property type="match status" value="1"/>
</dbReference>
<keyword evidence="18" id="KW-1185">Reference proteome</keyword>
<evidence type="ECO:0000256" key="7">
    <source>
        <dbReference type="ARBA" id="ARBA00022699"/>
    </source>
</evidence>
<feature type="repeat" description="ANK" evidence="16">
    <location>
        <begin position="109"/>
        <end position="141"/>
    </location>
</feature>
<evidence type="ECO:0000256" key="1">
    <source>
        <dbReference type="ARBA" id="ARBA00004175"/>
    </source>
</evidence>
<comment type="similarity">
    <text evidence="13">Belongs to the cationic peptide 01 (latrotoxin) family. 03 (alpha-latrotoxin) subfamily.</text>
</comment>
<keyword evidence="5" id="KW-1052">Target cell membrane</keyword>
<dbReference type="PROSITE" id="PS50088">
    <property type="entry name" value="ANK_REPEAT"/>
    <property type="match status" value="2"/>
</dbReference>
<evidence type="ECO:0000256" key="9">
    <source>
        <dbReference type="ARBA" id="ARBA00023028"/>
    </source>
</evidence>
<proteinExistence type="inferred from homology"/>
<evidence type="ECO:0000256" key="12">
    <source>
        <dbReference type="ARBA" id="ARBA00023298"/>
    </source>
</evidence>
<evidence type="ECO:0000256" key="4">
    <source>
        <dbReference type="ARBA" id="ARBA00022525"/>
    </source>
</evidence>
<keyword evidence="11" id="KW-0472">Membrane</keyword>
<dbReference type="InterPro" id="IPR002110">
    <property type="entry name" value="Ankyrin_rpt"/>
</dbReference>
<feature type="repeat" description="ANK" evidence="16">
    <location>
        <begin position="75"/>
        <end position="108"/>
    </location>
</feature>
<keyword evidence="6" id="KW-0800">Toxin</keyword>
<evidence type="ECO:0000256" key="10">
    <source>
        <dbReference type="ARBA" id="ARBA00023043"/>
    </source>
</evidence>
<evidence type="ECO:0000256" key="11">
    <source>
        <dbReference type="ARBA" id="ARBA00023136"/>
    </source>
</evidence>
<comment type="caution">
    <text evidence="17">The sequence shown here is derived from an EMBL/GenBank/DDBJ whole genome shotgun (WGS) entry which is preliminary data.</text>
</comment>
<dbReference type="PROSITE" id="PS50297">
    <property type="entry name" value="ANK_REP_REGION"/>
    <property type="match status" value="2"/>
</dbReference>
<keyword evidence="7" id="KW-0528">Neurotoxin</keyword>
<keyword evidence="9" id="KW-0638">Presynaptic neurotoxin</keyword>
<dbReference type="GO" id="GO:0005576">
    <property type="term" value="C:extracellular region"/>
    <property type="evidence" value="ECO:0007669"/>
    <property type="project" value="UniProtKB-SubCell"/>
</dbReference>
<comment type="subunit">
    <text evidence="14">Homotetramer in membranes.</text>
</comment>
<dbReference type="Pfam" id="PF00023">
    <property type="entry name" value="Ank"/>
    <property type="match status" value="1"/>
</dbReference>
<dbReference type="GO" id="GO:0090729">
    <property type="term" value="F:toxin activity"/>
    <property type="evidence" value="ECO:0007669"/>
    <property type="project" value="UniProtKB-KW"/>
</dbReference>
<name>A0AAV4PCS1_9ARAC</name>
<dbReference type="InterPro" id="IPR036770">
    <property type="entry name" value="Ankyrin_rpt-contain_sf"/>
</dbReference>
<sequence>MCLTKADEVSLDNVHDVCKVNAVKRMIDRGGGNINCQDCGQNTPLHLVIQHCGDKLRLVTKLLSMGAQPNVYNGNKNTPLHLAIIYNNDERVVQMLIQHGADVHLQDVFNNTPVHLAVRLGKLKMLRLLIKAGAELDSRNLLLETPLMAAVRHSNVTAVKQLLSFGASASVVGLNKYIALHFAARKSHPNLQIICDLMKYDSDANWSDERFQTPIMYALEKYYDIPSDDLASTKLLIKCDVLQRLYNNKKLYLSVFLETYSVFPELYAYFKQCVAEALRMKNQFIQDNFSFFEFAAKGLNNKALFQLTTPYKKAIINQVLRIARAFPFYHDVIACRFEKQDLQRKLMDLIIYSKTDGEEQEIALNSDTNFIIASYLSNLDIFNVIMAFSDYQDFPQHSFGFQNLSLGSSLKRNYDEVS</sequence>
<dbReference type="Proteomes" id="UP001054837">
    <property type="component" value="Unassembled WGS sequence"/>
</dbReference>
<dbReference type="SMART" id="SM00248">
    <property type="entry name" value="ANK"/>
    <property type="match status" value="6"/>
</dbReference>
<dbReference type="Gene3D" id="1.25.40.20">
    <property type="entry name" value="Ankyrin repeat-containing domain"/>
    <property type="match status" value="2"/>
</dbReference>
<dbReference type="GO" id="GO:0044218">
    <property type="term" value="C:other organism cell membrane"/>
    <property type="evidence" value="ECO:0007669"/>
    <property type="project" value="UniProtKB-KW"/>
</dbReference>
<dbReference type="Pfam" id="PF12796">
    <property type="entry name" value="Ank_2"/>
    <property type="match status" value="1"/>
</dbReference>
<reference evidence="17 18" key="1">
    <citation type="submission" date="2021-06" db="EMBL/GenBank/DDBJ databases">
        <title>Caerostris darwini draft genome.</title>
        <authorList>
            <person name="Kono N."/>
            <person name="Arakawa K."/>
        </authorList>
    </citation>
    <scope>NUCLEOTIDE SEQUENCE [LARGE SCALE GENOMIC DNA]</scope>
</reference>
<evidence type="ECO:0000256" key="14">
    <source>
        <dbReference type="ARBA" id="ARBA00049715"/>
    </source>
</evidence>
<evidence type="ECO:0000256" key="15">
    <source>
        <dbReference type="ARBA" id="ARBA00049811"/>
    </source>
</evidence>
<gene>
    <name evidence="17" type="primary">AVEN_209387_1</name>
    <name evidence="17" type="ORF">CDAR_220631</name>
</gene>
<evidence type="ECO:0000256" key="6">
    <source>
        <dbReference type="ARBA" id="ARBA00022656"/>
    </source>
</evidence>
<keyword evidence="4" id="KW-0964">Secreted</keyword>
<keyword evidence="3" id="KW-0268">Exocytosis</keyword>
<protein>
    <recommendedName>
        <fullName evidence="15">Alpha-latrotoxin</fullName>
    </recommendedName>
</protein>
<evidence type="ECO:0000256" key="13">
    <source>
        <dbReference type="ARBA" id="ARBA00049657"/>
    </source>
</evidence>
<accession>A0AAV4PCS1</accession>
<dbReference type="SUPFAM" id="SSF48403">
    <property type="entry name" value="Ankyrin repeat"/>
    <property type="match status" value="1"/>
</dbReference>
<keyword evidence="10 16" id="KW-0040">ANK repeat</keyword>
<keyword evidence="8" id="KW-0677">Repeat</keyword>
<keyword evidence="12" id="KW-1053">Target membrane</keyword>
<evidence type="ECO:0000313" key="18">
    <source>
        <dbReference type="Proteomes" id="UP001054837"/>
    </source>
</evidence>
<dbReference type="AlphaFoldDB" id="A0AAV4PCS1"/>
<dbReference type="PANTHER" id="PTHR24198:SF165">
    <property type="entry name" value="ANKYRIN REPEAT-CONTAINING PROTEIN-RELATED"/>
    <property type="match status" value="1"/>
</dbReference>
<evidence type="ECO:0000256" key="5">
    <source>
        <dbReference type="ARBA" id="ARBA00022537"/>
    </source>
</evidence>
<dbReference type="GO" id="GO:0044231">
    <property type="term" value="C:host cell presynaptic membrane"/>
    <property type="evidence" value="ECO:0007669"/>
    <property type="project" value="UniProtKB-KW"/>
</dbReference>
<evidence type="ECO:0000256" key="16">
    <source>
        <dbReference type="PROSITE-ProRule" id="PRU00023"/>
    </source>
</evidence>
<dbReference type="EMBL" id="BPLQ01002610">
    <property type="protein sequence ID" value="GIX94380.1"/>
    <property type="molecule type" value="Genomic_DNA"/>
</dbReference>
<evidence type="ECO:0000313" key="17">
    <source>
        <dbReference type="EMBL" id="GIX94380.1"/>
    </source>
</evidence>
<evidence type="ECO:0000256" key="8">
    <source>
        <dbReference type="ARBA" id="ARBA00022737"/>
    </source>
</evidence>
<evidence type="ECO:0000256" key="2">
    <source>
        <dbReference type="ARBA" id="ARBA00004613"/>
    </source>
</evidence>
<comment type="subcellular location">
    <subcellularLocation>
        <location evidence="2">Secreted</location>
    </subcellularLocation>
    <subcellularLocation>
        <location evidence="1">Target cell membrane</location>
    </subcellularLocation>
</comment>